<evidence type="ECO:0000313" key="2">
    <source>
        <dbReference type="EMBL" id="RXN15891.1"/>
    </source>
</evidence>
<name>A0A498M5N7_LABRO</name>
<proteinExistence type="predicted"/>
<evidence type="ECO:0000313" key="3">
    <source>
        <dbReference type="Proteomes" id="UP000290572"/>
    </source>
</evidence>
<dbReference type="EMBL" id="QBIY01012822">
    <property type="protein sequence ID" value="RXN15891.1"/>
    <property type="molecule type" value="Genomic_DNA"/>
</dbReference>
<sequence length="89" mass="9716">MSCDATGDSGSEESIAFMNERSLLESDPYRQSRPTEEHRYHAGVALSVLSELNDSLSTVFTADKCCFDIHTHAGIELPIGALAPLVFKK</sequence>
<dbReference type="Proteomes" id="UP000290572">
    <property type="component" value="Unassembled WGS sequence"/>
</dbReference>
<keyword evidence="3" id="KW-1185">Reference proteome</keyword>
<dbReference type="AlphaFoldDB" id="A0A498M5N7"/>
<gene>
    <name evidence="2" type="ORF">ROHU_008592</name>
</gene>
<accession>A0A498M5N7</accession>
<organism evidence="2 3">
    <name type="scientific">Labeo rohita</name>
    <name type="common">Indian major carp</name>
    <name type="synonym">Cyprinus rohita</name>
    <dbReference type="NCBI Taxonomy" id="84645"/>
    <lineage>
        <taxon>Eukaryota</taxon>
        <taxon>Metazoa</taxon>
        <taxon>Chordata</taxon>
        <taxon>Craniata</taxon>
        <taxon>Vertebrata</taxon>
        <taxon>Euteleostomi</taxon>
        <taxon>Actinopterygii</taxon>
        <taxon>Neopterygii</taxon>
        <taxon>Teleostei</taxon>
        <taxon>Ostariophysi</taxon>
        <taxon>Cypriniformes</taxon>
        <taxon>Cyprinidae</taxon>
        <taxon>Labeoninae</taxon>
        <taxon>Labeonini</taxon>
        <taxon>Labeo</taxon>
    </lineage>
</organism>
<comment type="caution">
    <text evidence="2">The sequence shown here is derived from an EMBL/GenBank/DDBJ whole genome shotgun (WGS) entry which is preliminary data.</text>
</comment>
<reference evidence="2 3" key="1">
    <citation type="submission" date="2018-03" db="EMBL/GenBank/DDBJ databases">
        <title>Draft genome sequence of Rohu Carp (Labeo rohita).</title>
        <authorList>
            <person name="Das P."/>
            <person name="Kushwaha B."/>
            <person name="Joshi C.G."/>
            <person name="Kumar D."/>
            <person name="Nagpure N.S."/>
            <person name="Sahoo L."/>
            <person name="Das S.P."/>
            <person name="Bit A."/>
            <person name="Patnaik S."/>
            <person name="Meher P.K."/>
            <person name="Jayasankar P."/>
            <person name="Koringa P.G."/>
            <person name="Patel N.V."/>
            <person name="Hinsu A.T."/>
            <person name="Kumar R."/>
            <person name="Pandey M."/>
            <person name="Agarwal S."/>
            <person name="Srivastava S."/>
            <person name="Singh M."/>
            <person name="Iquebal M.A."/>
            <person name="Jaiswal S."/>
            <person name="Angadi U.B."/>
            <person name="Kumar N."/>
            <person name="Raza M."/>
            <person name="Shah T.M."/>
            <person name="Rai A."/>
            <person name="Jena J.K."/>
        </authorList>
    </citation>
    <scope>NUCLEOTIDE SEQUENCE [LARGE SCALE GENOMIC DNA]</scope>
    <source>
        <strain evidence="2">DASCIFA01</strain>
        <tissue evidence="2">Testis</tissue>
    </source>
</reference>
<feature type="compositionally biased region" description="Basic and acidic residues" evidence="1">
    <location>
        <begin position="22"/>
        <end position="36"/>
    </location>
</feature>
<evidence type="ECO:0000256" key="1">
    <source>
        <dbReference type="SAM" id="MobiDB-lite"/>
    </source>
</evidence>
<feature type="region of interest" description="Disordered" evidence="1">
    <location>
        <begin position="1"/>
        <end position="36"/>
    </location>
</feature>
<protein>
    <submittedName>
        <fullName evidence="2">Uncharacterized protein</fullName>
    </submittedName>
</protein>